<dbReference type="EMBL" id="CAKXAJ010026320">
    <property type="protein sequence ID" value="CAH2266852.1"/>
    <property type="molecule type" value="Genomic_DNA"/>
</dbReference>
<evidence type="ECO:0000313" key="2">
    <source>
        <dbReference type="Proteomes" id="UP000838756"/>
    </source>
</evidence>
<dbReference type="Proteomes" id="UP000838756">
    <property type="component" value="Unassembled WGS sequence"/>
</dbReference>
<comment type="caution">
    <text evidence="1">The sequence shown here is derived from an EMBL/GenBank/DDBJ whole genome shotgun (WGS) entry which is preliminary data.</text>
</comment>
<organism evidence="1 2">
    <name type="scientific">Pararge aegeria aegeria</name>
    <dbReference type="NCBI Taxonomy" id="348720"/>
    <lineage>
        <taxon>Eukaryota</taxon>
        <taxon>Metazoa</taxon>
        <taxon>Ecdysozoa</taxon>
        <taxon>Arthropoda</taxon>
        <taxon>Hexapoda</taxon>
        <taxon>Insecta</taxon>
        <taxon>Pterygota</taxon>
        <taxon>Neoptera</taxon>
        <taxon>Endopterygota</taxon>
        <taxon>Lepidoptera</taxon>
        <taxon>Glossata</taxon>
        <taxon>Ditrysia</taxon>
        <taxon>Papilionoidea</taxon>
        <taxon>Nymphalidae</taxon>
        <taxon>Satyrinae</taxon>
        <taxon>Satyrini</taxon>
        <taxon>Parargina</taxon>
        <taxon>Pararge</taxon>
    </lineage>
</organism>
<accession>A0A8S4SHM7</accession>
<dbReference type="AlphaFoldDB" id="A0A8S4SHM7"/>
<name>A0A8S4SHM7_9NEOP</name>
<protein>
    <submittedName>
        <fullName evidence="1">Jg8913 protein</fullName>
    </submittedName>
</protein>
<gene>
    <name evidence="1" type="primary">jg8913</name>
    <name evidence="1" type="ORF">PAEG_LOCUS25458</name>
</gene>
<evidence type="ECO:0000313" key="1">
    <source>
        <dbReference type="EMBL" id="CAH2266852.1"/>
    </source>
</evidence>
<sequence>MPPCQSVYKIRLRGIAARSTTGRCYLSEAVCCFRGRLFLDWKGRSRRVNYSTLILDDVVIMAMDNVAISSAHSSENLWTLWSQGAEIVSPH</sequence>
<proteinExistence type="predicted"/>
<reference evidence="1" key="1">
    <citation type="submission" date="2022-03" db="EMBL/GenBank/DDBJ databases">
        <authorList>
            <person name="Lindestad O."/>
        </authorList>
    </citation>
    <scope>NUCLEOTIDE SEQUENCE</scope>
</reference>
<keyword evidence="2" id="KW-1185">Reference proteome</keyword>